<organism evidence="5 6">
    <name type="scientific">Methylotenera mobilis</name>
    <dbReference type="NCBI Taxonomy" id="359408"/>
    <lineage>
        <taxon>Bacteria</taxon>
        <taxon>Pseudomonadati</taxon>
        <taxon>Pseudomonadota</taxon>
        <taxon>Betaproteobacteria</taxon>
        <taxon>Nitrosomonadales</taxon>
        <taxon>Methylophilaceae</taxon>
        <taxon>Methylotenera</taxon>
    </lineage>
</organism>
<feature type="non-terminal residue" evidence="5">
    <location>
        <position position="1"/>
    </location>
</feature>
<dbReference type="STRING" id="1132855.GCA_000384255_02097"/>
<keyword evidence="3" id="KW-1133">Transmembrane helix</keyword>
<dbReference type="Proteomes" id="UP000264313">
    <property type="component" value="Unassembled WGS sequence"/>
</dbReference>
<accession>A0A351RCJ3</accession>
<feature type="non-terminal residue" evidence="5">
    <location>
        <position position="345"/>
    </location>
</feature>
<protein>
    <recommendedName>
        <fullName evidence="7">DUF490 domain-containing protein</fullName>
    </recommendedName>
</protein>
<evidence type="ECO:0000256" key="1">
    <source>
        <dbReference type="ARBA" id="ARBA00004167"/>
    </source>
</evidence>
<sequence>PFGEGDLLIEQLKAKRLIITVKNSDTESKESPLPKSIKLPFPITIEQSEINEVIVVTGEDRQIFHNVKLNFEGNAKTLKLNLSHATTPWGEASAYVNMSATKPFNLSGDVSLKKTNTDYPYDVKAQLSGNLNTINIHSTSWLALQDGKINLLKLATKQAGAQIIIDAQLELNKNYAIHVRGQLLELSPARLGNYPEALLNVDVKLDGALKPSLNAALTITTHDSVWQQQAVSGSVTAQLIDQTLEQLSFAVSIANNQMKGTGNISKENMHLAWQADLPDMSKLDQAYAGQVSANGTIDGAIDNPSATLKLLAQKLRLSKDLQIEHLTGEANMTAGENGTTAANIE</sequence>
<evidence type="ECO:0008006" key="7">
    <source>
        <dbReference type="Google" id="ProtNLM"/>
    </source>
</evidence>
<comment type="caution">
    <text evidence="5">The sequence shown here is derived from an EMBL/GenBank/DDBJ whole genome shotgun (WGS) entry which is preliminary data.</text>
</comment>
<dbReference type="EMBL" id="DNAA01000227">
    <property type="protein sequence ID" value="HBA09764.1"/>
    <property type="molecule type" value="Genomic_DNA"/>
</dbReference>
<proteinExistence type="predicted"/>
<evidence type="ECO:0000256" key="2">
    <source>
        <dbReference type="ARBA" id="ARBA00022692"/>
    </source>
</evidence>
<comment type="subcellular location">
    <subcellularLocation>
        <location evidence="1">Membrane</location>
        <topology evidence="1">Single-pass membrane protein</topology>
    </subcellularLocation>
</comment>
<evidence type="ECO:0000256" key="3">
    <source>
        <dbReference type="ARBA" id="ARBA00022989"/>
    </source>
</evidence>
<dbReference type="PANTHER" id="PTHR36985">
    <property type="entry name" value="TRANSLOCATION AND ASSEMBLY MODULE SUBUNIT TAMB"/>
    <property type="match status" value="1"/>
</dbReference>
<dbReference type="AlphaFoldDB" id="A0A351RCJ3"/>
<keyword evidence="4" id="KW-0472">Membrane</keyword>
<name>A0A351RCJ3_9PROT</name>
<evidence type="ECO:0000256" key="4">
    <source>
        <dbReference type="ARBA" id="ARBA00023136"/>
    </source>
</evidence>
<dbReference type="PANTHER" id="PTHR36985:SF1">
    <property type="entry name" value="TRANSLOCATION AND ASSEMBLY MODULE SUBUNIT TAMB"/>
    <property type="match status" value="1"/>
</dbReference>
<evidence type="ECO:0000313" key="6">
    <source>
        <dbReference type="Proteomes" id="UP000264313"/>
    </source>
</evidence>
<gene>
    <name evidence="5" type="ORF">DCW48_09610</name>
</gene>
<keyword evidence="2" id="KW-0812">Transmembrane</keyword>
<reference evidence="5 6" key="1">
    <citation type="journal article" date="2018" name="Nat. Biotechnol.">
        <title>A standardized bacterial taxonomy based on genome phylogeny substantially revises the tree of life.</title>
        <authorList>
            <person name="Parks D.H."/>
            <person name="Chuvochina M."/>
            <person name="Waite D.W."/>
            <person name="Rinke C."/>
            <person name="Skarshewski A."/>
            <person name="Chaumeil P.A."/>
            <person name="Hugenholtz P."/>
        </authorList>
    </citation>
    <scope>NUCLEOTIDE SEQUENCE [LARGE SCALE GENOMIC DNA]</scope>
    <source>
        <strain evidence="5">UBA9958</strain>
    </source>
</reference>
<dbReference type="GO" id="GO:0016020">
    <property type="term" value="C:membrane"/>
    <property type="evidence" value="ECO:0007669"/>
    <property type="project" value="UniProtKB-SubCell"/>
</dbReference>
<evidence type="ECO:0000313" key="5">
    <source>
        <dbReference type="EMBL" id="HBA09764.1"/>
    </source>
</evidence>